<dbReference type="InParanoid" id="A0A078AZJ9"/>
<feature type="compositionally biased region" description="Polar residues" evidence="1">
    <location>
        <begin position="743"/>
        <end position="753"/>
    </location>
</feature>
<dbReference type="OrthoDB" id="321127at2759"/>
<protein>
    <recommendedName>
        <fullName evidence="4">Reticulocyte-binding protein 2</fullName>
    </recommendedName>
</protein>
<accession>A0A078AZJ9</accession>
<gene>
    <name evidence="2" type="primary">Contig10245.g10932</name>
    <name evidence="2" type="ORF">STYLEM_15724</name>
</gene>
<evidence type="ECO:0008006" key="4">
    <source>
        <dbReference type="Google" id="ProtNLM"/>
    </source>
</evidence>
<dbReference type="EMBL" id="CCKQ01014833">
    <property type="protein sequence ID" value="CDW86627.1"/>
    <property type="molecule type" value="Genomic_DNA"/>
</dbReference>
<evidence type="ECO:0000313" key="3">
    <source>
        <dbReference type="Proteomes" id="UP000039865"/>
    </source>
</evidence>
<dbReference type="Proteomes" id="UP000039865">
    <property type="component" value="Unassembled WGS sequence"/>
</dbReference>
<proteinExistence type="predicted"/>
<name>A0A078AZJ9_STYLE</name>
<evidence type="ECO:0000313" key="2">
    <source>
        <dbReference type="EMBL" id="CDW86627.1"/>
    </source>
</evidence>
<sequence length="781" mass="91180">MAAEQGPTRKEFTELNARLQKIEHEMDKQKSEGMTRVVDYTASKFASNIDLYFPKFGILSEQFEEFKVNLEADLASLQISTSNLANVMSSMELFKKDIEYFRKQYQKASQYDLDEIFNTQQLINTEMENLKYQFKSIGSADKIMEIENRLTNDVLSKVAFAEVMKNIESKFVSMLDYRNMIQNIDRLQNYFEQTYISKEEYEDRKQILNKELDLKLQARLSVIDFNDSMQIFEENLDERLTQISAAQELHKKQFQKINKDFINMQQDIKYVDDQLNLKIDLDEGKRIWKNFTKYCLYEDLKDLYNKTVPEIQKFEHKLMEFNSDLEKQQIIIRRFDEILTDKASKQNIKEIYQHITLFTESTDFNMFRIQINEKFLENKNKIKEVEDMIDILGKNVSKDIYAAVRRATQHLSKNQTMGSSPRQNGNDELGFSEEARNILQNKVDRQEFSDQLKSKSNKKDTELTLRWIEIIHRQIKQISILITEILKFDIEQMQPNVAQIKDNGIKNGKVFLFHQALLVNQWMNKFDTSNINEYYENDDTSKEPPNILAFQKFAQESLNDVENLQLSPFNDQINQNIRIKSKSVVNHQSQQGSPRTAGFGTIINNKINFNINPIIHDRGHSNRPRKISQVNQTFNYGQDGPMDATPTPLNFTNSSQTPKRYLKSSLTKKKRSEQDNINFLLNTISKAPIQTGGPRQRVNNISTSGMHSLVSVSHTHGVNNDLISISGRQEFKQTRSKRESEDQSQQLYINNRNGDLRSDSPSKEIQAMSFHINPLNLPGIK</sequence>
<dbReference type="AlphaFoldDB" id="A0A078AZJ9"/>
<evidence type="ECO:0000256" key="1">
    <source>
        <dbReference type="SAM" id="MobiDB-lite"/>
    </source>
</evidence>
<organism evidence="2 3">
    <name type="scientific">Stylonychia lemnae</name>
    <name type="common">Ciliate</name>
    <dbReference type="NCBI Taxonomy" id="5949"/>
    <lineage>
        <taxon>Eukaryota</taxon>
        <taxon>Sar</taxon>
        <taxon>Alveolata</taxon>
        <taxon>Ciliophora</taxon>
        <taxon>Intramacronucleata</taxon>
        <taxon>Spirotrichea</taxon>
        <taxon>Stichotrichia</taxon>
        <taxon>Sporadotrichida</taxon>
        <taxon>Oxytrichidae</taxon>
        <taxon>Stylonychinae</taxon>
        <taxon>Stylonychia</taxon>
    </lineage>
</organism>
<reference evidence="2 3" key="1">
    <citation type="submission" date="2014-06" db="EMBL/GenBank/DDBJ databases">
        <authorList>
            <person name="Swart Estienne"/>
        </authorList>
    </citation>
    <scope>NUCLEOTIDE SEQUENCE [LARGE SCALE GENOMIC DNA]</scope>
    <source>
        <strain evidence="2 3">130c</strain>
    </source>
</reference>
<keyword evidence="3" id="KW-1185">Reference proteome</keyword>
<feature type="region of interest" description="Disordered" evidence="1">
    <location>
        <begin position="733"/>
        <end position="761"/>
    </location>
</feature>